<dbReference type="EMBL" id="LR217698">
    <property type="protein sequence ID" value="VFP78571.1"/>
    <property type="molecule type" value="Genomic_DNA"/>
</dbReference>
<evidence type="ECO:0000256" key="6">
    <source>
        <dbReference type="ARBA" id="ARBA00012487"/>
    </source>
</evidence>
<keyword evidence="8" id="KW-1003">Cell membrane</keyword>
<evidence type="ECO:0000256" key="12">
    <source>
        <dbReference type="ARBA" id="ARBA00022695"/>
    </source>
</evidence>
<evidence type="ECO:0000256" key="18">
    <source>
        <dbReference type="RuleBase" id="RU003938"/>
    </source>
</evidence>
<dbReference type="PANTHER" id="PTHR46382">
    <property type="entry name" value="PHOSPHATIDATE CYTIDYLYLTRANSFERASE"/>
    <property type="match status" value="1"/>
</dbReference>
<keyword evidence="11 18" id="KW-0812">Transmembrane</keyword>
<keyword evidence="12 18" id="KW-0548">Nucleotidyltransferase</keyword>
<dbReference type="RefSeq" id="WP_157991899.1">
    <property type="nucleotide sequence ID" value="NZ_LR217698.1"/>
</dbReference>
<comment type="pathway">
    <text evidence="4">Lipid metabolism.</text>
</comment>
<dbReference type="InterPro" id="IPR000374">
    <property type="entry name" value="PC_trans"/>
</dbReference>
<evidence type="ECO:0000256" key="15">
    <source>
        <dbReference type="ARBA" id="ARBA00023136"/>
    </source>
</evidence>
<dbReference type="Pfam" id="PF01148">
    <property type="entry name" value="CTP_transf_1"/>
    <property type="match status" value="1"/>
</dbReference>
<organism evidence="20 21">
    <name type="scientific">Candidatus Erwinia haradaeae</name>
    <dbReference type="NCBI Taxonomy" id="1922217"/>
    <lineage>
        <taxon>Bacteria</taxon>
        <taxon>Pseudomonadati</taxon>
        <taxon>Pseudomonadota</taxon>
        <taxon>Gammaproteobacteria</taxon>
        <taxon>Enterobacterales</taxon>
        <taxon>Erwiniaceae</taxon>
        <taxon>Erwinia</taxon>
    </lineage>
</organism>
<evidence type="ECO:0000256" key="9">
    <source>
        <dbReference type="ARBA" id="ARBA00022516"/>
    </source>
</evidence>
<feature type="transmembrane region" description="Helical" evidence="19">
    <location>
        <begin position="6"/>
        <end position="35"/>
    </location>
</feature>
<feature type="transmembrane region" description="Helical" evidence="19">
    <location>
        <begin position="84"/>
        <end position="107"/>
    </location>
</feature>
<reference evidence="20 21" key="1">
    <citation type="submission" date="2019-02" db="EMBL/GenBank/DDBJ databases">
        <authorList>
            <person name="Manzano-Marin A."/>
            <person name="Manzano-Marin A."/>
        </authorList>
    </citation>
    <scope>NUCLEOTIDE SEQUENCE [LARGE SCALE GENOMIC DNA]</scope>
    <source>
        <strain evidence="20 21">ErCicurtihirsuta</strain>
    </source>
</reference>
<comment type="pathway">
    <text evidence="3 18">Phospholipid metabolism; CDP-diacylglycerol biosynthesis; CDP-diacylglycerol from sn-glycerol 3-phosphate: step 3/3.</text>
</comment>
<comment type="catalytic activity">
    <reaction evidence="1 18">
        <text>a 1,2-diacyl-sn-glycero-3-phosphate + CTP + H(+) = a CDP-1,2-diacyl-sn-glycerol + diphosphate</text>
        <dbReference type="Rhea" id="RHEA:16229"/>
        <dbReference type="ChEBI" id="CHEBI:15378"/>
        <dbReference type="ChEBI" id="CHEBI:33019"/>
        <dbReference type="ChEBI" id="CHEBI:37563"/>
        <dbReference type="ChEBI" id="CHEBI:58332"/>
        <dbReference type="ChEBI" id="CHEBI:58608"/>
        <dbReference type="EC" id="2.7.7.41"/>
    </reaction>
</comment>
<evidence type="ECO:0000256" key="16">
    <source>
        <dbReference type="ARBA" id="ARBA00023209"/>
    </source>
</evidence>
<gene>
    <name evidence="20" type="primary">cdsA</name>
    <name evidence="20" type="ORF">ERCICURT3053_196</name>
</gene>
<evidence type="ECO:0000256" key="11">
    <source>
        <dbReference type="ARBA" id="ARBA00022692"/>
    </source>
</evidence>
<keyword evidence="13 19" id="KW-1133">Transmembrane helix</keyword>
<evidence type="ECO:0000313" key="20">
    <source>
        <dbReference type="EMBL" id="VFP78571.1"/>
    </source>
</evidence>
<dbReference type="GO" id="GO:0016024">
    <property type="term" value="P:CDP-diacylglycerol biosynthetic process"/>
    <property type="evidence" value="ECO:0007669"/>
    <property type="project" value="UniProtKB-UniPathway"/>
</dbReference>
<dbReference type="UniPathway" id="UPA00557">
    <property type="reaction ID" value="UER00614"/>
</dbReference>
<accession>A0A451CZF1</accession>
<comment type="similarity">
    <text evidence="5 18">Belongs to the CDS family.</text>
</comment>
<keyword evidence="10 18" id="KW-0808">Transferase</keyword>
<keyword evidence="17" id="KW-1208">Phospholipid metabolism</keyword>
<keyword evidence="14" id="KW-0443">Lipid metabolism</keyword>
<keyword evidence="15 19" id="KW-0472">Membrane</keyword>
<dbReference type="AlphaFoldDB" id="A0A451CZF1"/>
<evidence type="ECO:0000256" key="14">
    <source>
        <dbReference type="ARBA" id="ARBA00023098"/>
    </source>
</evidence>
<feature type="transmembrane region" description="Helical" evidence="19">
    <location>
        <begin position="216"/>
        <end position="235"/>
    </location>
</feature>
<evidence type="ECO:0000256" key="10">
    <source>
        <dbReference type="ARBA" id="ARBA00022679"/>
    </source>
</evidence>
<comment type="subcellular location">
    <subcellularLocation>
        <location evidence="2">Cell membrane</location>
        <topology evidence="2">Multi-pass membrane protein</topology>
    </subcellularLocation>
</comment>
<dbReference type="PROSITE" id="PS01315">
    <property type="entry name" value="CDS"/>
    <property type="match status" value="1"/>
</dbReference>
<evidence type="ECO:0000256" key="17">
    <source>
        <dbReference type="ARBA" id="ARBA00023264"/>
    </source>
</evidence>
<protein>
    <recommendedName>
        <fullName evidence="7 18">Phosphatidate cytidylyltransferase</fullName>
        <ecNumber evidence="6 18">2.7.7.41</ecNumber>
    </recommendedName>
</protein>
<evidence type="ECO:0000256" key="13">
    <source>
        <dbReference type="ARBA" id="ARBA00022989"/>
    </source>
</evidence>
<dbReference type="GO" id="GO:0004605">
    <property type="term" value="F:phosphatidate cytidylyltransferase activity"/>
    <property type="evidence" value="ECO:0007669"/>
    <property type="project" value="UniProtKB-EC"/>
</dbReference>
<dbReference type="EC" id="2.7.7.41" evidence="6 18"/>
<evidence type="ECO:0000256" key="4">
    <source>
        <dbReference type="ARBA" id="ARBA00005189"/>
    </source>
</evidence>
<evidence type="ECO:0000256" key="7">
    <source>
        <dbReference type="ARBA" id="ARBA00019373"/>
    </source>
</evidence>
<feature type="transmembrane region" description="Helical" evidence="19">
    <location>
        <begin position="119"/>
        <end position="139"/>
    </location>
</feature>
<evidence type="ECO:0000256" key="19">
    <source>
        <dbReference type="SAM" id="Phobius"/>
    </source>
</evidence>
<feature type="transmembrane region" description="Helical" evidence="19">
    <location>
        <begin position="151"/>
        <end position="171"/>
    </location>
</feature>
<evidence type="ECO:0000256" key="8">
    <source>
        <dbReference type="ARBA" id="ARBA00022475"/>
    </source>
</evidence>
<evidence type="ECO:0000256" key="2">
    <source>
        <dbReference type="ARBA" id="ARBA00004651"/>
    </source>
</evidence>
<evidence type="ECO:0000256" key="1">
    <source>
        <dbReference type="ARBA" id="ARBA00001698"/>
    </source>
</evidence>
<keyword evidence="9" id="KW-0444">Lipid biosynthesis</keyword>
<dbReference type="PANTHER" id="PTHR46382:SF1">
    <property type="entry name" value="PHOSPHATIDATE CYTIDYLYLTRANSFERASE"/>
    <property type="match status" value="1"/>
</dbReference>
<proteinExistence type="inferred from homology"/>
<feature type="transmembrane region" description="Helical" evidence="19">
    <location>
        <begin position="191"/>
        <end position="210"/>
    </location>
</feature>
<name>A0A451CZF1_9GAMM</name>
<dbReference type="Proteomes" id="UP000294364">
    <property type="component" value="Chromosome"/>
</dbReference>
<evidence type="ECO:0000256" key="5">
    <source>
        <dbReference type="ARBA" id="ARBA00010185"/>
    </source>
</evidence>
<sequence length="286" mass="32361">MLQLRLITSCILIPIVISGLFWCSLSWFAFIMMTISILAAWEWTALSGLVSCKKRLGMTILFGLIILIYTLSEVYKLTWMLHGFNYVNVLQISCFWWIIAIFLVLFYPISSLFWRTSCSLRLIFGLLTLLPFFVSMLVLRQYNYLLDRHSGSWLILYLMCLIWGMDSGAYLSGKRFGKNKLSPRVSEGKTWEGLLGGLLTSSFMFYFVYLFEPLKISFVSLCVCSLLSVLISVFGDLTESMFKREAGIKDSSNLIPGHGGVLDRIDSLTAAAPVFASLQLLLAGVF</sequence>
<feature type="transmembrane region" description="Helical" evidence="19">
    <location>
        <begin position="56"/>
        <end position="72"/>
    </location>
</feature>
<dbReference type="GO" id="GO:0005886">
    <property type="term" value="C:plasma membrane"/>
    <property type="evidence" value="ECO:0007669"/>
    <property type="project" value="UniProtKB-SubCell"/>
</dbReference>
<dbReference type="OrthoDB" id="9799199at2"/>
<evidence type="ECO:0000313" key="21">
    <source>
        <dbReference type="Proteomes" id="UP000294364"/>
    </source>
</evidence>
<keyword evidence="16" id="KW-0594">Phospholipid biosynthesis</keyword>
<evidence type="ECO:0000256" key="3">
    <source>
        <dbReference type="ARBA" id="ARBA00005119"/>
    </source>
</evidence>